<reference evidence="1" key="1">
    <citation type="submission" date="2021-06" db="EMBL/GenBank/DDBJ databases">
        <title>Comparative genomics, transcriptomics and evolutionary studies reveal genomic signatures of adaptation to plant cell wall in hemibiotrophic fungi.</title>
        <authorList>
            <consortium name="DOE Joint Genome Institute"/>
            <person name="Baroncelli R."/>
            <person name="Diaz J.F."/>
            <person name="Benocci T."/>
            <person name="Peng M."/>
            <person name="Battaglia E."/>
            <person name="Haridas S."/>
            <person name="Andreopoulos W."/>
            <person name="Labutti K."/>
            <person name="Pangilinan J."/>
            <person name="Floch G.L."/>
            <person name="Makela M.R."/>
            <person name="Henrissat B."/>
            <person name="Grigoriev I.V."/>
            <person name="Crouch J.A."/>
            <person name="De Vries R.P."/>
            <person name="Sukno S.A."/>
            <person name="Thon M.R."/>
        </authorList>
    </citation>
    <scope>NUCLEOTIDE SEQUENCE</scope>
    <source>
        <strain evidence="1">CBS 125086</strain>
    </source>
</reference>
<dbReference type="EMBL" id="JAHLJV010000013">
    <property type="protein sequence ID" value="KAK1596013.1"/>
    <property type="molecule type" value="Genomic_DNA"/>
</dbReference>
<organism evidence="1 2">
    <name type="scientific">Colletotrichum navitas</name>
    <dbReference type="NCBI Taxonomy" id="681940"/>
    <lineage>
        <taxon>Eukaryota</taxon>
        <taxon>Fungi</taxon>
        <taxon>Dikarya</taxon>
        <taxon>Ascomycota</taxon>
        <taxon>Pezizomycotina</taxon>
        <taxon>Sordariomycetes</taxon>
        <taxon>Hypocreomycetidae</taxon>
        <taxon>Glomerellales</taxon>
        <taxon>Glomerellaceae</taxon>
        <taxon>Colletotrichum</taxon>
        <taxon>Colletotrichum graminicola species complex</taxon>
    </lineage>
</organism>
<gene>
    <name evidence="1" type="ORF">LY79DRAFT_75090</name>
</gene>
<dbReference type="Proteomes" id="UP001230504">
    <property type="component" value="Unassembled WGS sequence"/>
</dbReference>
<name>A0AAD8V887_9PEZI</name>
<comment type="caution">
    <text evidence="1">The sequence shown here is derived from an EMBL/GenBank/DDBJ whole genome shotgun (WGS) entry which is preliminary data.</text>
</comment>
<sequence>MSGADAVAEHVVSVLETRPSTGPTRVYGEGANANATATAAAAAATGAAGRSRGGSGALDKGADVPHDFLGSSASPGSTCASARLRRRVLIIVERRSLNEASKSLGRQRVVTKQVLLHSRSPPPERTISSDCLAHLAVVSYGAPGRFREPEQWRLTTLLRIGSSNATR</sequence>
<evidence type="ECO:0000313" key="1">
    <source>
        <dbReference type="EMBL" id="KAK1596013.1"/>
    </source>
</evidence>
<dbReference type="GeneID" id="85449344"/>
<protein>
    <submittedName>
        <fullName evidence="1">Uncharacterized protein</fullName>
    </submittedName>
</protein>
<dbReference type="PRINTS" id="PR00833">
    <property type="entry name" value="POAALLERGEN"/>
</dbReference>
<proteinExistence type="predicted"/>
<dbReference type="AlphaFoldDB" id="A0AAD8V887"/>
<evidence type="ECO:0000313" key="2">
    <source>
        <dbReference type="Proteomes" id="UP001230504"/>
    </source>
</evidence>
<dbReference type="RefSeq" id="XP_060416932.1">
    <property type="nucleotide sequence ID" value="XM_060565104.1"/>
</dbReference>
<accession>A0AAD8V887</accession>
<keyword evidence="2" id="KW-1185">Reference proteome</keyword>